<protein>
    <submittedName>
        <fullName evidence="1">Uncharacterized protein</fullName>
    </submittedName>
</protein>
<comment type="caution">
    <text evidence="1">The sequence shown here is derived from an EMBL/GenBank/DDBJ whole genome shotgun (WGS) entry which is preliminary data.</text>
</comment>
<proteinExistence type="predicted"/>
<gene>
    <name evidence="1" type="ORF">FQA47_009487</name>
</gene>
<reference evidence="1" key="1">
    <citation type="journal article" name="BMC Genomics">
        <title>Long-read sequencing and de novo genome assembly of marine medaka (Oryzias melastigma).</title>
        <authorList>
            <person name="Liang P."/>
            <person name="Saqib H.S.A."/>
            <person name="Ni X."/>
            <person name="Shen Y."/>
        </authorList>
    </citation>
    <scope>NUCLEOTIDE SEQUENCE</scope>
    <source>
        <strain evidence="1">Bigg-433</strain>
    </source>
</reference>
<accession>A0A834CIA1</accession>
<name>A0A834CIA1_ORYME</name>
<evidence type="ECO:0000313" key="1">
    <source>
        <dbReference type="EMBL" id="KAF6729709.1"/>
    </source>
</evidence>
<sequence>MQTRPSILQLLLTVQEYWFHMKAPAHHKQKTPKQSHEKWFQIANPEEAAIPHSSLWSCRSAPSFTPPVSNQDHIGASCAKTVGSNPMQTVKKTNKKLLVLIFGGQSSATPLLQGVQADSSAPCWFCAGFVPL</sequence>
<evidence type="ECO:0000313" key="2">
    <source>
        <dbReference type="Proteomes" id="UP000646548"/>
    </source>
</evidence>
<dbReference type="AlphaFoldDB" id="A0A834CIA1"/>
<organism evidence="1 2">
    <name type="scientific">Oryzias melastigma</name>
    <name type="common">Marine medaka</name>
    <dbReference type="NCBI Taxonomy" id="30732"/>
    <lineage>
        <taxon>Eukaryota</taxon>
        <taxon>Metazoa</taxon>
        <taxon>Chordata</taxon>
        <taxon>Craniata</taxon>
        <taxon>Vertebrata</taxon>
        <taxon>Euteleostomi</taxon>
        <taxon>Actinopterygii</taxon>
        <taxon>Neopterygii</taxon>
        <taxon>Teleostei</taxon>
        <taxon>Neoteleostei</taxon>
        <taxon>Acanthomorphata</taxon>
        <taxon>Ovalentaria</taxon>
        <taxon>Atherinomorphae</taxon>
        <taxon>Beloniformes</taxon>
        <taxon>Adrianichthyidae</taxon>
        <taxon>Oryziinae</taxon>
        <taxon>Oryzias</taxon>
    </lineage>
</organism>
<dbReference type="EMBL" id="WKFB01000253">
    <property type="protein sequence ID" value="KAF6729709.1"/>
    <property type="molecule type" value="Genomic_DNA"/>
</dbReference>
<dbReference type="Proteomes" id="UP000646548">
    <property type="component" value="Unassembled WGS sequence"/>
</dbReference>